<dbReference type="SUPFAM" id="SSF48452">
    <property type="entry name" value="TPR-like"/>
    <property type="match status" value="1"/>
</dbReference>
<evidence type="ECO:0000256" key="1">
    <source>
        <dbReference type="ARBA" id="ARBA00004370"/>
    </source>
</evidence>
<dbReference type="Pfam" id="PF07219">
    <property type="entry name" value="HemY_N"/>
    <property type="match status" value="1"/>
</dbReference>
<dbReference type="OrthoDB" id="9798343at2"/>
<accession>A0A0P0P2Y9</accession>
<dbReference type="Gene3D" id="1.25.40.10">
    <property type="entry name" value="Tetratricopeptide repeat domain"/>
    <property type="match status" value="1"/>
</dbReference>
<dbReference type="Proteomes" id="UP000056905">
    <property type="component" value="Chromosome"/>
</dbReference>
<evidence type="ECO:0000259" key="7">
    <source>
        <dbReference type="Pfam" id="PF07219"/>
    </source>
</evidence>
<dbReference type="InterPro" id="IPR011990">
    <property type="entry name" value="TPR-like_helical_dom_sf"/>
</dbReference>
<dbReference type="PIRSF" id="PIRSF031802">
    <property type="entry name" value="UCP031802"/>
    <property type="match status" value="1"/>
</dbReference>
<dbReference type="GO" id="GO:0016020">
    <property type="term" value="C:membrane"/>
    <property type="evidence" value="ECO:0007669"/>
    <property type="project" value="UniProtKB-SubCell"/>
</dbReference>
<evidence type="ECO:0000256" key="6">
    <source>
        <dbReference type="SAM" id="Phobius"/>
    </source>
</evidence>
<dbReference type="KEGG" id="chq:AQ619_16945"/>
<dbReference type="EMBL" id="CP013002">
    <property type="protein sequence ID" value="ALL14916.1"/>
    <property type="molecule type" value="Genomic_DNA"/>
</dbReference>
<reference evidence="8 9" key="1">
    <citation type="submission" date="2015-10" db="EMBL/GenBank/DDBJ databases">
        <title>Conservation of the essential genome among Caulobacter and Brevundimonas species.</title>
        <authorList>
            <person name="Scott D."/>
            <person name="Ely B."/>
        </authorList>
    </citation>
    <scope>NUCLEOTIDE SEQUENCE [LARGE SCALE GENOMIC DNA]</scope>
    <source>
        <strain evidence="8 9">CB4</strain>
    </source>
</reference>
<evidence type="ECO:0000313" key="8">
    <source>
        <dbReference type="EMBL" id="ALL14916.1"/>
    </source>
</evidence>
<sequence>MIRAAFVLFLVAAVAVATVALMGEPGRAHLDWMGWRVEMTAAAAALLTLFSALLATVLWRGLIWVIEAPRRAALARAENKRKQGVEALSRGFLAVAAGDGSEARRLAQKAADLAEDTPALVRVLAAQAAETAGDHVAAKSAYSAMLGFPEMRLAGLRGLMQTALAEGDRLAAVRHAETAFGLARTARWAWRALLESRLEAGDWVAALDLAQSALDRKIVPPVVAERARAALLAASAASLEGSEEPRKRSQALDFATQAVKLKPDFAPGVIMASRLLSAEGKTAKAGQLIEAAWKSAPHPALWLAYRDLKTNETPKARAARLAALAALKPEARESRILRVESGLVGGDPVAARAAARLLDDEAPTARFAGLMARVAFANGEADEARAWIARGTAAPQEPDWSDLDPEGRAFAYGREDWARLAVSYAETGELIHPRHERRERTMNDLPELPSAYVESTPFVRAAEVGGPLMPIPDDPGVYDAPALPEPSGEGPAPRRGTGARRRLASGPRAAK</sequence>
<keyword evidence="4 6" id="KW-0472">Membrane</keyword>
<gene>
    <name evidence="8" type="ORF">AQ619_16945</name>
</gene>
<evidence type="ECO:0000256" key="3">
    <source>
        <dbReference type="ARBA" id="ARBA00022989"/>
    </source>
</evidence>
<feature type="domain" description="HemY N-terminal" evidence="7">
    <location>
        <begin position="27"/>
        <end position="133"/>
    </location>
</feature>
<dbReference type="STRING" id="69395.AQ619_16945"/>
<keyword evidence="9" id="KW-1185">Reference proteome</keyword>
<dbReference type="InterPro" id="IPR016982">
    <property type="entry name" value="Mms48"/>
</dbReference>
<dbReference type="AlphaFoldDB" id="A0A0P0P2Y9"/>
<evidence type="ECO:0000313" key="9">
    <source>
        <dbReference type="Proteomes" id="UP000056905"/>
    </source>
</evidence>
<feature type="transmembrane region" description="Helical" evidence="6">
    <location>
        <begin position="41"/>
        <end position="66"/>
    </location>
</feature>
<proteinExistence type="predicted"/>
<organism evidence="8 9">
    <name type="scientific">Caulobacter henricii</name>
    <dbReference type="NCBI Taxonomy" id="69395"/>
    <lineage>
        <taxon>Bacteria</taxon>
        <taxon>Pseudomonadati</taxon>
        <taxon>Pseudomonadota</taxon>
        <taxon>Alphaproteobacteria</taxon>
        <taxon>Caulobacterales</taxon>
        <taxon>Caulobacteraceae</taxon>
        <taxon>Caulobacter</taxon>
    </lineage>
</organism>
<keyword evidence="2 6" id="KW-0812">Transmembrane</keyword>
<dbReference type="eggNOG" id="COG3898">
    <property type="taxonomic scope" value="Bacteria"/>
</dbReference>
<keyword evidence="3 6" id="KW-1133">Transmembrane helix</keyword>
<name>A0A0P0P2Y9_9CAUL</name>
<dbReference type="InterPro" id="IPR010817">
    <property type="entry name" value="HemY_N"/>
</dbReference>
<feature type="region of interest" description="Disordered" evidence="5">
    <location>
        <begin position="465"/>
        <end position="511"/>
    </location>
</feature>
<evidence type="ECO:0000256" key="4">
    <source>
        <dbReference type="ARBA" id="ARBA00023136"/>
    </source>
</evidence>
<comment type="subcellular location">
    <subcellularLocation>
        <location evidence="1">Membrane</location>
    </subcellularLocation>
</comment>
<evidence type="ECO:0000256" key="2">
    <source>
        <dbReference type="ARBA" id="ARBA00022692"/>
    </source>
</evidence>
<protein>
    <submittedName>
        <fullName evidence="8">Heme biosynthesis protein HemY</fullName>
    </submittedName>
</protein>
<evidence type="ECO:0000256" key="5">
    <source>
        <dbReference type="SAM" id="MobiDB-lite"/>
    </source>
</evidence>
<dbReference type="RefSeq" id="WP_062150433.1">
    <property type="nucleotide sequence ID" value="NZ_CP013002.1"/>
</dbReference>